<reference evidence="6" key="1">
    <citation type="submission" date="2022-12" db="EMBL/GenBank/DDBJ databases">
        <authorList>
            <person name="Petersen C."/>
        </authorList>
    </citation>
    <scope>NUCLEOTIDE SEQUENCE</scope>
    <source>
        <strain evidence="6">IBT 16125</strain>
    </source>
</reference>
<dbReference type="InterPro" id="IPR001830">
    <property type="entry name" value="Glyco_trans_20"/>
</dbReference>
<dbReference type="Pfam" id="PF00982">
    <property type="entry name" value="Glyco_transf_20"/>
    <property type="match status" value="1"/>
</dbReference>
<feature type="region of interest" description="Disordered" evidence="5">
    <location>
        <begin position="10"/>
        <end position="34"/>
    </location>
</feature>
<evidence type="ECO:0000256" key="3">
    <source>
        <dbReference type="ARBA" id="ARBA00022679"/>
    </source>
</evidence>
<gene>
    <name evidence="6" type="ORF">N7458_012643</name>
</gene>
<evidence type="ECO:0000256" key="4">
    <source>
        <dbReference type="ARBA" id="ARBA00048039"/>
    </source>
</evidence>
<keyword evidence="3" id="KW-0808">Transferase</keyword>
<name>A0AAD6FY11_9EURO</name>
<dbReference type="GO" id="GO:0005946">
    <property type="term" value="C:alpha,alpha-trehalose-phosphate synthase complex (UDP-forming)"/>
    <property type="evidence" value="ECO:0007669"/>
    <property type="project" value="TreeGrafter"/>
</dbReference>
<dbReference type="Gene3D" id="3.40.50.2000">
    <property type="entry name" value="Glycogen Phosphorylase B"/>
    <property type="match status" value="2"/>
</dbReference>
<keyword evidence="2" id="KW-0328">Glycosyltransferase</keyword>
<dbReference type="GeneID" id="81606267"/>
<dbReference type="CDD" id="cd03788">
    <property type="entry name" value="GT20_TPS"/>
    <property type="match status" value="1"/>
</dbReference>
<evidence type="ECO:0000256" key="2">
    <source>
        <dbReference type="ARBA" id="ARBA00022676"/>
    </source>
</evidence>
<reference evidence="6" key="2">
    <citation type="journal article" date="2023" name="IMA Fungus">
        <title>Comparative genomic study of the Penicillium genus elucidates a diverse pangenome and 15 lateral gene transfer events.</title>
        <authorList>
            <person name="Petersen C."/>
            <person name="Sorensen T."/>
            <person name="Nielsen M.R."/>
            <person name="Sondergaard T.E."/>
            <person name="Sorensen J.L."/>
            <person name="Fitzpatrick D.A."/>
            <person name="Frisvad J.C."/>
            <person name="Nielsen K.L."/>
        </authorList>
    </citation>
    <scope>NUCLEOTIDE SEQUENCE</scope>
    <source>
        <strain evidence="6">IBT 16125</strain>
    </source>
</reference>
<keyword evidence="7" id="KW-1185">Reference proteome</keyword>
<organism evidence="6 7">
    <name type="scientific">Penicillium daleae</name>
    <dbReference type="NCBI Taxonomy" id="63821"/>
    <lineage>
        <taxon>Eukaryota</taxon>
        <taxon>Fungi</taxon>
        <taxon>Dikarya</taxon>
        <taxon>Ascomycota</taxon>
        <taxon>Pezizomycotina</taxon>
        <taxon>Eurotiomycetes</taxon>
        <taxon>Eurotiomycetidae</taxon>
        <taxon>Eurotiales</taxon>
        <taxon>Aspergillaceae</taxon>
        <taxon>Penicillium</taxon>
    </lineage>
</organism>
<sequence>MFRVYRRQLNDGSCSEVAPDPFSERRSRHPRQEAMPNSFIMSGVLHFDLTETTQVDTGEIFRFKMGSHESKRNLIIVSNRLPLSIKRVDGTYQSSISSGGLVTALSGLTKSTQFRWFGWPGIEVRDVKEREQVCKSLDEHDATPIFLDSGLANEHYNMFSNRILWPILHYQSGVIYEDGPWQAYRRVNEVFADAVADAAEPGTLIWVHDYHLMLLPELLRNRLQERNKRCAIGLFLHTPFPAGDFWRALPVKKHLIEGLLSSDLIGFHTDEYKQNFIDTCASNLGARTEIPNQMQYKNRLICAGRFIVGIDPQKFADTLEKPEVQDRIKTLEDKYKGIKVIVGVDRLDYIKGLTQKLKGFDSFLDDHPELRNKVVLIQVAVPSREDVKEYQDLETELSTLAGKINGKHATPDGTPLLYMHRSVPFNELTALYSVADACLLTSTRDGMNLVSFEYVACQDKKKGVLVLSEFAGSATFMRNGSIPFHPANMTEMSEALYAALNLGPEERQRKHKFLRDFVNTHTSAKWGQTFIEKLAQRCRHPMEPC</sequence>
<dbReference type="EMBL" id="JAPVEA010000009">
    <property type="protein sequence ID" value="KAJ5433487.1"/>
    <property type="molecule type" value="Genomic_DNA"/>
</dbReference>
<comment type="caution">
    <text evidence="6">The sequence shown here is derived from an EMBL/GenBank/DDBJ whole genome shotgun (WGS) entry which is preliminary data.</text>
</comment>
<dbReference type="GO" id="GO:0003825">
    <property type="term" value="F:alpha,alpha-trehalose-phosphate synthase (UDP-forming) activity"/>
    <property type="evidence" value="ECO:0007669"/>
    <property type="project" value="UniProtKB-EC"/>
</dbReference>
<accession>A0AAD6FY11</accession>
<comment type="catalytic activity">
    <reaction evidence="4">
        <text>D-glucose 6-phosphate + UDP-alpha-D-glucose = alpha,alpha-trehalose 6-phosphate + UDP + H(+)</text>
        <dbReference type="Rhea" id="RHEA:18889"/>
        <dbReference type="ChEBI" id="CHEBI:15378"/>
        <dbReference type="ChEBI" id="CHEBI:58223"/>
        <dbReference type="ChEBI" id="CHEBI:58429"/>
        <dbReference type="ChEBI" id="CHEBI:58885"/>
        <dbReference type="ChEBI" id="CHEBI:61548"/>
        <dbReference type="EC" id="2.4.1.15"/>
    </reaction>
</comment>
<proteinExistence type="predicted"/>
<dbReference type="AlphaFoldDB" id="A0AAD6FY11"/>
<dbReference type="FunFam" id="3.40.50.2000:FF:000208">
    <property type="entry name" value="Alpha,alpha-trehalose-phosphate synthase subunit, putative"/>
    <property type="match status" value="1"/>
</dbReference>
<evidence type="ECO:0000256" key="5">
    <source>
        <dbReference type="SAM" id="MobiDB-lite"/>
    </source>
</evidence>
<dbReference type="GO" id="GO:0034605">
    <property type="term" value="P:cellular response to heat"/>
    <property type="evidence" value="ECO:0007669"/>
    <property type="project" value="TreeGrafter"/>
</dbReference>
<evidence type="ECO:0000313" key="7">
    <source>
        <dbReference type="Proteomes" id="UP001213681"/>
    </source>
</evidence>
<dbReference type="EC" id="2.4.1.15" evidence="1"/>
<dbReference type="PANTHER" id="PTHR10788">
    <property type="entry name" value="TREHALOSE-6-PHOSPHATE SYNTHASE"/>
    <property type="match status" value="1"/>
</dbReference>
<dbReference type="GO" id="GO:0005829">
    <property type="term" value="C:cytosol"/>
    <property type="evidence" value="ECO:0007669"/>
    <property type="project" value="TreeGrafter"/>
</dbReference>
<evidence type="ECO:0000256" key="1">
    <source>
        <dbReference type="ARBA" id="ARBA00012538"/>
    </source>
</evidence>
<dbReference type="GO" id="GO:0005992">
    <property type="term" value="P:trehalose biosynthetic process"/>
    <property type="evidence" value="ECO:0007669"/>
    <property type="project" value="InterPro"/>
</dbReference>
<evidence type="ECO:0000313" key="6">
    <source>
        <dbReference type="EMBL" id="KAJ5433487.1"/>
    </source>
</evidence>
<dbReference type="RefSeq" id="XP_056760778.1">
    <property type="nucleotide sequence ID" value="XM_056916024.1"/>
</dbReference>
<dbReference type="FunFam" id="3.40.50.2000:FF:000007">
    <property type="entry name" value="Trehalose-6-phosphate synthase"/>
    <property type="match status" value="1"/>
</dbReference>
<protein>
    <recommendedName>
        <fullName evidence="1">alpha,alpha-trehalose-phosphate synthase (UDP-forming)</fullName>
        <ecNumber evidence="1">2.4.1.15</ecNumber>
    </recommendedName>
</protein>
<dbReference type="Proteomes" id="UP001213681">
    <property type="component" value="Unassembled WGS sequence"/>
</dbReference>
<dbReference type="SUPFAM" id="SSF53756">
    <property type="entry name" value="UDP-Glycosyltransferase/glycogen phosphorylase"/>
    <property type="match status" value="1"/>
</dbReference>
<dbReference type="GO" id="GO:0004805">
    <property type="term" value="F:trehalose-phosphatase activity"/>
    <property type="evidence" value="ECO:0007669"/>
    <property type="project" value="TreeGrafter"/>
</dbReference>
<dbReference type="PANTHER" id="PTHR10788:SF75">
    <property type="entry name" value="SYNTHASE SUBUNIT OF TREHALOSE-6-PHOSPHATE SYNTHASE_PHOSPHATASE COMPLEX (EUROFUNG)"/>
    <property type="match status" value="1"/>
</dbReference>